<sequence>MASDVSTSTPRRNWSREETMMAFALYIVLKPRECDDKGLDVQRLASFLHRTPSSVVLKIWNIAAYDANRKARGRVGMKHGSKLDSQVWQWYAEDPDTFMEQCLNLLRHALLQADANNFNPAPLASDRYSPLETATTLLVAEHTPTGEERPITTLQRVNQSYFRNSLLQNYHSTCCITGMQIPKLLIASHIKPWKASSAVEKTAASNGLLLNAFHDRAFDQGLISIDDDYRIMVNHDKVRHSDINDKWLYNFEGREISLPTISQPSHEFIEYHHKHIFLADAA</sequence>
<keyword evidence="2" id="KW-0540">Nuclease</keyword>
<keyword evidence="2" id="KW-0255">Endonuclease</keyword>
<dbReference type="InterPro" id="IPR003615">
    <property type="entry name" value="HNH_nuc"/>
</dbReference>
<protein>
    <submittedName>
        <fullName evidence="2">Restriction endonuclease R.BbrI</fullName>
    </submittedName>
</protein>
<organism evidence="2">
    <name type="scientific">Bifidobacterium breve (strain NCIMB 8807 / UCC2003)</name>
    <dbReference type="NCBI Taxonomy" id="326426"/>
    <lineage>
        <taxon>Bacteria</taxon>
        <taxon>Bacillati</taxon>
        <taxon>Actinomycetota</taxon>
        <taxon>Actinomycetes</taxon>
        <taxon>Bifidobacteriales</taxon>
        <taxon>Bifidobacteriaceae</taxon>
        <taxon>Bifidobacterium</taxon>
    </lineage>
</organism>
<reference evidence="2" key="1">
    <citation type="journal article" date="2009" name="Microb. Biotechnol.">
        <title>Overcoming the restriction barrier to plasmid transformation and targeted mutagenesis in Bifidobacterium breve UCC2003.</title>
        <authorList>
            <person name="O'Connell Motherway M."/>
            <person name="O'Driscoll J."/>
            <person name="Fitzgerald G.F."/>
            <person name="van Sinderen D."/>
        </authorList>
    </citation>
    <scope>NUCLEOTIDE SEQUENCE</scope>
    <source>
        <strain evidence="2">UCC2003</strain>
    </source>
</reference>
<dbReference type="GO" id="GO:0004519">
    <property type="term" value="F:endonuclease activity"/>
    <property type="evidence" value="ECO:0007669"/>
    <property type="project" value="UniProtKB-KW"/>
</dbReference>
<feature type="domain" description="HNH nuclease" evidence="1">
    <location>
        <begin position="174"/>
        <end position="226"/>
    </location>
</feature>
<proteinExistence type="predicted"/>
<accession>C1J0P4</accession>
<dbReference type="AlphaFoldDB" id="C1J0P4"/>
<dbReference type="EMBL" id="FJ216710">
    <property type="protein sequence ID" value="ACO06244.1"/>
    <property type="molecule type" value="Genomic_DNA"/>
</dbReference>
<evidence type="ECO:0000259" key="1">
    <source>
        <dbReference type="Pfam" id="PF13391"/>
    </source>
</evidence>
<dbReference type="Pfam" id="PF13391">
    <property type="entry name" value="HNH_2"/>
    <property type="match status" value="1"/>
</dbReference>
<name>C1J0P4_BIFBU</name>
<evidence type="ECO:0000313" key="2">
    <source>
        <dbReference type="EMBL" id="ACO06244.1"/>
    </source>
</evidence>
<keyword evidence="2" id="KW-0378">Hydrolase</keyword>